<dbReference type="PANTHER" id="PTHR43877:SF2">
    <property type="entry name" value="AMINOALKYLPHOSPHONATE N-ACETYLTRANSFERASE-RELATED"/>
    <property type="match status" value="1"/>
</dbReference>
<dbReference type="EMBL" id="JACRIW010000007">
    <property type="protein sequence ID" value="MBI5167976.1"/>
    <property type="molecule type" value="Genomic_DNA"/>
</dbReference>
<feature type="domain" description="N-acetyltransferase" evidence="4">
    <location>
        <begin position="4"/>
        <end position="155"/>
    </location>
</feature>
<dbReference type="GO" id="GO:0016747">
    <property type="term" value="F:acyltransferase activity, transferring groups other than amino-acyl groups"/>
    <property type="evidence" value="ECO:0007669"/>
    <property type="project" value="InterPro"/>
</dbReference>
<dbReference type="PROSITE" id="PS51186">
    <property type="entry name" value="GNAT"/>
    <property type="match status" value="1"/>
</dbReference>
<accession>A0A933SAQ2</accession>
<evidence type="ECO:0000313" key="5">
    <source>
        <dbReference type="EMBL" id="MBI5167976.1"/>
    </source>
</evidence>
<gene>
    <name evidence="5" type="ORF">HZA61_00670</name>
</gene>
<dbReference type="InterPro" id="IPR016181">
    <property type="entry name" value="Acyl_CoA_acyltransferase"/>
</dbReference>
<dbReference type="SUPFAM" id="SSF55729">
    <property type="entry name" value="Acyl-CoA N-acyltransferases (Nat)"/>
    <property type="match status" value="1"/>
</dbReference>
<feature type="region of interest" description="Disordered" evidence="3">
    <location>
        <begin position="284"/>
        <end position="305"/>
    </location>
</feature>
<reference evidence="5" key="1">
    <citation type="submission" date="2020-07" db="EMBL/GenBank/DDBJ databases">
        <title>Huge and variable diversity of episymbiotic CPR bacteria and DPANN archaea in groundwater ecosystems.</title>
        <authorList>
            <person name="He C.Y."/>
            <person name="Keren R."/>
            <person name="Whittaker M."/>
            <person name="Farag I.F."/>
            <person name="Doudna J."/>
            <person name="Cate J.H.D."/>
            <person name="Banfield J.F."/>
        </authorList>
    </citation>
    <scope>NUCLEOTIDE SEQUENCE</scope>
    <source>
        <strain evidence="5">NC_groundwater_1813_Pr3_B-0.1um_71_17</strain>
    </source>
</reference>
<name>A0A933SAQ2_UNCEI</name>
<dbReference type="InterPro" id="IPR050832">
    <property type="entry name" value="Bact_Acetyltransf"/>
</dbReference>
<keyword evidence="2" id="KW-0012">Acyltransferase</keyword>
<keyword evidence="1" id="KW-0808">Transferase</keyword>
<evidence type="ECO:0000256" key="3">
    <source>
        <dbReference type="SAM" id="MobiDB-lite"/>
    </source>
</evidence>
<dbReference type="Proteomes" id="UP000696931">
    <property type="component" value="Unassembled WGS sequence"/>
</dbReference>
<evidence type="ECO:0000313" key="6">
    <source>
        <dbReference type="Proteomes" id="UP000696931"/>
    </source>
</evidence>
<evidence type="ECO:0000259" key="4">
    <source>
        <dbReference type="PROSITE" id="PS51186"/>
    </source>
</evidence>
<dbReference type="Pfam" id="PF00583">
    <property type="entry name" value="Acetyltransf_1"/>
    <property type="match status" value="1"/>
</dbReference>
<dbReference type="PANTHER" id="PTHR43877">
    <property type="entry name" value="AMINOALKYLPHOSPHONATE N-ACETYLTRANSFERASE-RELATED-RELATED"/>
    <property type="match status" value="1"/>
</dbReference>
<protein>
    <submittedName>
        <fullName evidence="5">GNAT family N-acetyltransferase</fullName>
    </submittedName>
</protein>
<feature type="compositionally biased region" description="Basic and acidic residues" evidence="3">
    <location>
        <begin position="289"/>
        <end position="305"/>
    </location>
</feature>
<proteinExistence type="predicted"/>
<sequence>MADVTLVPADSIELPALTALMNEAYSDYDLPMHVDEGAMRFMLSTFDLDRAESRVALDGGVPVGVALLGLRGERAWIGGMGVVPAGRRRGLGDTLMKAVIERARARGVREVWLEVLTTNARAIPLYERLGFRHVRRLDVLRLAAPPATPEGVSTESATVEQVLEFARLHRRSEEPWQREEGSVRNWVRDGLALEATAAIRGGRTIGMALHRIAAGRVSMLTLVSMPGQAAFATPALLAAAFRPEAEQGLRWLNLPQDDAASPIVLSLAPECEASQHDMRLTLENGTSLGRHDAPQPQREERLPER</sequence>
<evidence type="ECO:0000256" key="1">
    <source>
        <dbReference type="ARBA" id="ARBA00022679"/>
    </source>
</evidence>
<dbReference type="InterPro" id="IPR000182">
    <property type="entry name" value="GNAT_dom"/>
</dbReference>
<evidence type="ECO:0000256" key="2">
    <source>
        <dbReference type="ARBA" id="ARBA00023315"/>
    </source>
</evidence>
<dbReference type="Gene3D" id="3.40.630.30">
    <property type="match status" value="1"/>
</dbReference>
<dbReference type="AlphaFoldDB" id="A0A933SAQ2"/>
<organism evidence="5 6">
    <name type="scientific">Eiseniibacteriota bacterium</name>
    <dbReference type="NCBI Taxonomy" id="2212470"/>
    <lineage>
        <taxon>Bacteria</taxon>
        <taxon>Candidatus Eiseniibacteriota</taxon>
    </lineage>
</organism>
<comment type="caution">
    <text evidence="5">The sequence shown here is derived from an EMBL/GenBank/DDBJ whole genome shotgun (WGS) entry which is preliminary data.</text>
</comment>
<dbReference type="CDD" id="cd04301">
    <property type="entry name" value="NAT_SF"/>
    <property type="match status" value="1"/>
</dbReference>